<keyword evidence="3" id="KW-0804">Transcription</keyword>
<dbReference type="PANTHER" id="PTHR43280">
    <property type="entry name" value="ARAC-FAMILY TRANSCRIPTIONAL REGULATOR"/>
    <property type="match status" value="1"/>
</dbReference>
<evidence type="ECO:0000259" key="5">
    <source>
        <dbReference type="PROSITE" id="PS01124"/>
    </source>
</evidence>
<dbReference type="PROSITE" id="PS01124">
    <property type="entry name" value="HTH_ARAC_FAMILY_2"/>
    <property type="match status" value="1"/>
</dbReference>
<evidence type="ECO:0000256" key="1">
    <source>
        <dbReference type="ARBA" id="ARBA00023015"/>
    </source>
</evidence>
<dbReference type="SUPFAM" id="SSF46689">
    <property type="entry name" value="Homeodomain-like"/>
    <property type="match status" value="2"/>
</dbReference>
<dbReference type="InterPro" id="IPR014710">
    <property type="entry name" value="RmlC-like_jellyroll"/>
</dbReference>
<dbReference type="PRINTS" id="PR00032">
    <property type="entry name" value="HTHARAC"/>
</dbReference>
<dbReference type="RefSeq" id="WP_041045431.1">
    <property type="nucleotide sequence ID" value="NZ_JXAK01000003.1"/>
</dbReference>
<keyword evidence="1" id="KW-0805">Transcription regulation</keyword>
<dbReference type="EMBL" id="JXAK01000003">
    <property type="protein sequence ID" value="KIL42114.1"/>
    <property type="molecule type" value="Genomic_DNA"/>
</dbReference>
<dbReference type="Pfam" id="PF12833">
    <property type="entry name" value="HTH_18"/>
    <property type="match status" value="1"/>
</dbReference>
<proteinExistence type="predicted"/>
<evidence type="ECO:0000256" key="4">
    <source>
        <dbReference type="SAM" id="MobiDB-lite"/>
    </source>
</evidence>
<dbReference type="Gene3D" id="2.60.120.10">
    <property type="entry name" value="Jelly Rolls"/>
    <property type="match status" value="1"/>
</dbReference>
<sequence length="316" mass="36025">MAAAPKSYPYHAMEKQPHALDRLELQFRWGRYGIRMLRFHLAMFQKGHTIPDHQHSEYEFHFICGGKGVVTMGGIDYELKEGLFYLTGPGVVHAQYADARDPMRELCLHIDIDRPEAGAAPTSPAGERSGEGDTAEADECIERLLRLPPVPMPDRHDAAAWFPVAHRALLSHEPGLSVTIRQCIMQIMLRAAYAGADESAAEPPARDMNEYRFRLATDFIQDNFRRCITLDTVAERIHISGRQLQRIFAERGGTTFSEYVEGVRMAKACERLVQTNEPIERIALEHGFSTSNYFHHVFKKRFGCTAKQYRDRSKFE</sequence>
<evidence type="ECO:0000256" key="2">
    <source>
        <dbReference type="ARBA" id="ARBA00023125"/>
    </source>
</evidence>
<protein>
    <recommendedName>
        <fullName evidence="5">HTH araC/xylS-type domain-containing protein</fullName>
    </recommendedName>
</protein>
<dbReference type="PROSITE" id="PS00041">
    <property type="entry name" value="HTH_ARAC_FAMILY_1"/>
    <property type="match status" value="1"/>
</dbReference>
<comment type="caution">
    <text evidence="6">The sequence shown here is derived from an EMBL/GenBank/DDBJ whole genome shotgun (WGS) entry which is preliminary data.</text>
</comment>
<dbReference type="Pfam" id="PF02311">
    <property type="entry name" value="AraC_binding"/>
    <property type="match status" value="1"/>
</dbReference>
<dbReference type="InterPro" id="IPR003313">
    <property type="entry name" value="AraC-bd"/>
</dbReference>
<dbReference type="InterPro" id="IPR020449">
    <property type="entry name" value="Tscrpt_reg_AraC-type_HTH"/>
</dbReference>
<evidence type="ECO:0000256" key="3">
    <source>
        <dbReference type="ARBA" id="ARBA00023163"/>
    </source>
</evidence>
<name>A0ABR5AMA0_9BACL</name>
<gene>
    <name evidence="6" type="ORF">SD70_02740</name>
</gene>
<dbReference type="PANTHER" id="PTHR43280:SF28">
    <property type="entry name" value="HTH-TYPE TRANSCRIPTIONAL ACTIVATOR RHAS"/>
    <property type="match status" value="1"/>
</dbReference>
<dbReference type="InterPro" id="IPR009057">
    <property type="entry name" value="Homeodomain-like_sf"/>
</dbReference>
<organism evidence="6 7">
    <name type="scientific">Gordoniibacillus kamchatkensis</name>
    <dbReference type="NCBI Taxonomy" id="1590651"/>
    <lineage>
        <taxon>Bacteria</taxon>
        <taxon>Bacillati</taxon>
        <taxon>Bacillota</taxon>
        <taxon>Bacilli</taxon>
        <taxon>Bacillales</taxon>
        <taxon>Paenibacillaceae</taxon>
        <taxon>Gordoniibacillus</taxon>
    </lineage>
</organism>
<accession>A0ABR5AMA0</accession>
<feature type="region of interest" description="Disordered" evidence="4">
    <location>
        <begin position="116"/>
        <end position="135"/>
    </location>
</feature>
<keyword evidence="2" id="KW-0238">DNA-binding</keyword>
<dbReference type="SUPFAM" id="SSF51182">
    <property type="entry name" value="RmlC-like cupins"/>
    <property type="match status" value="1"/>
</dbReference>
<dbReference type="InterPro" id="IPR018062">
    <property type="entry name" value="HTH_AraC-typ_CS"/>
</dbReference>
<evidence type="ECO:0000313" key="6">
    <source>
        <dbReference type="EMBL" id="KIL42114.1"/>
    </source>
</evidence>
<dbReference type="Proteomes" id="UP000031967">
    <property type="component" value="Unassembled WGS sequence"/>
</dbReference>
<dbReference type="InterPro" id="IPR018060">
    <property type="entry name" value="HTH_AraC"/>
</dbReference>
<dbReference type="Gene3D" id="1.10.10.60">
    <property type="entry name" value="Homeodomain-like"/>
    <property type="match status" value="1"/>
</dbReference>
<dbReference type="SMART" id="SM00342">
    <property type="entry name" value="HTH_ARAC"/>
    <property type="match status" value="1"/>
</dbReference>
<keyword evidence="7" id="KW-1185">Reference proteome</keyword>
<dbReference type="InterPro" id="IPR011051">
    <property type="entry name" value="RmlC_Cupin_sf"/>
</dbReference>
<reference evidence="6 7" key="1">
    <citation type="submission" date="2014-12" db="EMBL/GenBank/DDBJ databases">
        <title>Draft genome sequence of Paenibacillus kamchatkensis strain B-2647.</title>
        <authorList>
            <person name="Karlyshev A.V."/>
            <person name="Kudryashova E.B."/>
        </authorList>
    </citation>
    <scope>NUCLEOTIDE SEQUENCE [LARGE SCALE GENOMIC DNA]</scope>
    <source>
        <strain evidence="6 7">VKM B-2647</strain>
    </source>
</reference>
<feature type="domain" description="HTH araC/xylS-type" evidence="5">
    <location>
        <begin position="214"/>
        <end position="312"/>
    </location>
</feature>
<evidence type="ECO:0000313" key="7">
    <source>
        <dbReference type="Proteomes" id="UP000031967"/>
    </source>
</evidence>